<dbReference type="Pfam" id="PF13460">
    <property type="entry name" value="NAD_binding_10"/>
    <property type="match status" value="1"/>
</dbReference>
<reference evidence="2" key="1">
    <citation type="journal article" date="2014" name="Int. J. Syst. Evol. Microbiol.">
        <title>Complete genome sequence of Corynebacterium casei LMG S-19264T (=DSM 44701T), isolated from a smear-ripened cheese.</title>
        <authorList>
            <consortium name="US DOE Joint Genome Institute (JGI-PGF)"/>
            <person name="Walter F."/>
            <person name="Albersmeier A."/>
            <person name="Kalinowski J."/>
            <person name="Ruckert C."/>
        </authorList>
    </citation>
    <scope>NUCLEOTIDE SEQUENCE</scope>
    <source>
        <strain evidence="2">JCM 3302</strain>
    </source>
</reference>
<keyword evidence="3" id="KW-1185">Reference proteome</keyword>
<comment type="caution">
    <text evidence="2">The sequence shown here is derived from an EMBL/GenBank/DDBJ whole genome shotgun (WGS) entry which is preliminary data.</text>
</comment>
<proteinExistence type="predicted"/>
<protein>
    <recommendedName>
        <fullName evidence="1">NAD(P)-binding domain-containing protein</fullName>
    </recommendedName>
</protein>
<dbReference type="PANTHER" id="PTHR43162:SF1">
    <property type="entry name" value="PRESTALK A DIFFERENTIATION PROTEIN A"/>
    <property type="match status" value="1"/>
</dbReference>
<name>A0A918ZSZ6_9ACTN</name>
<dbReference type="Gene3D" id="3.40.50.720">
    <property type="entry name" value="NAD(P)-binding Rossmann-like Domain"/>
    <property type="match status" value="1"/>
</dbReference>
<gene>
    <name evidence="2" type="ORF">GCM10014715_23890</name>
</gene>
<dbReference type="InterPro" id="IPR016040">
    <property type="entry name" value="NAD(P)-bd_dom"/>
</dbReference>
<dbReference type="InterPro" id="IPR036291">
    <property type="entry name" value="NAD(P)-bd_dom_sf"/>
</dbReference>
<dbReference type="EMBL" id="BNBC01000008">
    <property type="protein sequence ID" value="GHE69267.1"/>
    <property type="molecule type" value="Genomic_DNA"/>
</dbReference>
<dbReference type="InterPro" id="IPR051604">
    <property type="entry name" value="Ergot_Alk_Oxidoreductase"/>
</dbReference>
<dbReference type="Proteomes" id="UP000641386">
    <property type="component" value="Unassembled WGS sequence"/>
</dbReference>
<evidence type="ECO:0000313" key="2">
    <source>
        <dbReference type="EMBL" id="GHE69267.1"/>
    </source>
</evidence>
<feature type="domain" description="NAD(P)-binding" evidence="1">
    <location>
        <begin position="6"/>
        <end position="111"/>
    </location>
</feature>
<dbReference type="PANTHER" id="PTHR43162">
    <property type="match status" value="1"/>
</dbReference>
<sequence length="143" mass="14933">MFLVTGGTGNVGANVVRELLDAGEEVRVLSREPGDRSFPDGVEAVPGDLTRPESLPAALSGVERAFLMSPAFAGVGGFLGAARRAGLRHVVVLSSASVLAETAGFVGEQHQRLDAVEEITGRQAFTYAQWAAHRAAAFDPAMV</sequence>
<accession>A0A918ZSZ6</accession>
<evidence type="ECO:0000259" key="1">
    <source>
        <dbReference type="Pfam" id="PF13460"/>
    </source>
</evidence>
<dbReference type="AlphaFoldDB" id="A0A918ZSZ6"/>
<organism evidence="2 3">
    <name type="scientific">Streptomyces spiralis</name>
    <dbReference type="NCBI Taxonomy" id="66376"/>
    <lineage>
        <taxon>Bacteria</taxon>
        <taxon>Bacillati</taxon>
        <taxon>Actinomycetota</taxon>
        <taxon>Actinomycetes</taxon>
        <taxon>Kitasatosporales</taxon>
        <taxon>Streptomycetaceae</taxon>
        <taxon>Streptomyces</taxon>
    </lineage>
</organism>
<dbReference type="RefSeq" id="WP_189899357.1">
    <property type="nucleotide sequence ID" value="NZ_BNBC01000008.1"/>
</dbReference>
<evidence type="ECO:0000313" key="3">
    <source>
        <dbReference type="Proteomes" id="UP000641386"/>
    </source>
</evidence>
<dbReference type="SUPFAM" id="SSF51735">
    <property type="entry name" value="NAD(P)-binding Rossmann-fold domains"/>
    <property type="match status" value="1"/>
</dbReference>
<reference evidence="2" key="2">
    <citation type="submission" date="2020-09" db="EMBL/GenBank/DDBJ databases">
        <authorList>
            <person name="Sun Q."/>
            <person name="Ohkuma M."/>
        </authorList>
    </citation>
    <scope>NUCLEOTIDE SEQUENCE</scope>
    <source>
        <strain evidence="2">JCM 3302</strain>
    </source>
</reference>